<gene>
    <name evidence="11" type="primary">whiB</name>
    <name evidence="14" type="ORF">BST23_22495</name>
</gene>
<feature type="domain" description="4Fe-4S Wbl-type" evidence="13">
    <location>
        <begin position="20"/>
        <end position="84"/>
    </location>
</feature>
<dbReference type="Pfam" id="PF02467">
    <property type="entry name" value="Whib"/>
    <property type="match status" value="1"/>
</dbReference>
<dbReference type="RefSeq" id="WP_082944432.1">
    <property type="nucleotide sequence ID" value="NZ_JBCGVE010000020.1"/>
</dbReference>
<keyword evidence="7 11" id="KW-0805">Transcription regulation</keyword>
<evidence type="ECO:0000256" key="6">
    <source>
        <dbReference type="ARBA" id="ARBA00023014"/>
    </source>
</evidence>
<dbReference type="GO" id="GO:0047134">
    <property type="term" value="F:protein-disulfide reductase [NAD(P)H] activity"/>
    <property type="evidence" value="ECO:0007669"/>
    <property type="project" value="TreeGrafter"/>
</dbReference>
<evidence type="ECO:0000256" key="2">
    <source>
        <dbReference type="ARBA" id="ARBA00006597"/>
    </source>
</evidence>
<comment type="caution">
    <text evidence="14">The sequence shown here is derived from an EMBL/GenBank/DDBJ whole genome shotgun (WGS) entry which is preliminary data.</text>
</comment>
<dbReference type="OrthoDB" id="4763193at2"/>
<comment type="function">
    <text evidence="11">Acts as a transcriptional regulator. Probably redox-responsive. The apo- but not holo-form probably binds DNA.</text>
</comment>
<feature type="binding site" evidence="11">
    <location>
        <position position="54"/>
    </location>
    <ligand>
        <name>[4Fe-4S] cluster</name>
        <dbReference type="ChEBI" id="CHEBI:49883"/>
    </ligand>
</feature>
<comment type="PTM">
    <text evidence="11">Upon Fe-S cluster removal intramolecular disulfide bonds are formed.</text>
</comment>
<feature type="region of interest" description="Disordered" evidence="12">
    <location>
        <begin position="73"/>
        <end position="95"/>
    </location>
</feature>
<dbReference type="HAMAP" id="MF_01479">
    <property type="entry name" value="WhiB"/>
    <property type="match status" value="1"/>
</dbReference>
<keyword evidence="10 11" id="KW-0804">Transcription</keyword>
<dbReference type="GO" id="GO:0045454">
    <property type="term" value="P:cell redox homeostasis"/>
    <property type="evidence" value="ECO:0007669"/>
    <property type="project" value="TreeGrafter"/>
</dbReference>
<organism evidence="14 15">
    <name type="scientific">Mycolicibacterium elephantis</name>
    <dbReference type="NCBI Taxonomy" id="81858"/>
    <lineage>
        <taxon>Bacteria</taxon>
        <taxon>Bacillati</taxon>
        <taxon>Actinomycetota</taxon>
        <taxon>Actinomycetes</taxon>
        <taxon>Mycobacteriales</taxon>
        <taxon>Mycobacteriaceae</taxon>
        <taxon>Mycolicibacterium</taxon>
    </lineage>
</organism>
<comment type="cofactor">
    <cofactor evidence="11">
        <name>[4Fe-4S] cluster</name>
        <dbReference type="ChEBI" id="CHEBI:49883"/>
    </cofactor>
    <text evidence="11">Binds 1 [4Fe-4S] cluster per subunit. Following nitrosylation of the [4Fe-4S] cluster binds 1 [4Fe-8(NO)] cluster per subunit.</text>
</comment>
<keyword evidence="3 11" id="KW-0004">4Fe-4S</keyword>
<evidence type="ECO:0000256" key="11">
    <source>
        <dbReference type="HAMAP-Rule" id="MF_01479"/>
    </source>
</evidence>
<dbReference type="GO" id="GO:0035731">
    <property type="term" value="F:dinitrosyl-iron complex binding"/>
    <property type="evidence" value="ECO:0007669"/>
    <property type="project" value="UniProtKB-UniRule"/>
</dbReference>
<evidence type="ECO:0000256" key="7">
    <source>
        <dbReference type="ARBA" id="ARBA00023015"/>
    </source>
</evidence>
<evidence type="ECO:0000256" key="12">
    <source>
        <dbReference type="SAM" id="MobiDB-lite"/>
    </source>
</evidence>
<accession>A0A1X0CKV5</accession>
<keyword evidence="9 11" id="KW-1015">Disulfide bond</keyword>
<dbReference type="GO" id="GO:0003677">
    <property type="term" value="F:DNA binding"/>
    <property type="evidence" value="ECO:0007669"/>
    <property type="project" value="UniProtKB-UniRule"/>
</dbReference>
<dbReference type="GO" id="GO:0045892">
    <property type="term" value="P:negative regulation of DNA-templated transcription"/>
    <property type="evidence" value="ECO:0007669"/>
    <property type="project" value="TreeGrafter"/>
</dbReference>
<keyword evidence="6 11" id="KW-0411">Iron-sulfur</keyword>
<feature type="binding site" evidence="11">
    <location>
        <position position="60"/>
    </location>
    <ligand>
        <name>[4Fe-4S] cluster</name>
        <dbReference type="ChEBI" id="CHEBI:49883"/>
    </ligand>
</feature>
<evidence type="ECO:0000313" key="14">
    <source>
        <dbReference type="EMBL" id="ORA60754.1"/>
    </source>
</evidence>
<dbReference type="GO" id="GO:0051539">
    <property type="term" value="F:4 iron, 4 sulfur cluster binding"/>
    <property type="evidence" value="ECO:0007669"/>
    <property type="project" value="UniProtKB-UniRule"/>
</dbReference>
<protein>
    <recommendedName>
        <fullName evidence="11">Transcriptional regulator WhiB</fullName>
    </recommendedName>
</protein>
<keyword evidence="4 11" id="KW-0479">Metal-binding</keyword>
<dbReference type="InterPro" id="IPR003482">
    <property type="entry name" value="Whib"/>
</dbReference>
<feature type="binding site" evidence="11">
    <location>
        <position position="21"/>
    </location>
    <ligand>
        <name>[4Fe-4S] cluster</name>
        <dbReference type="ChEBI" id="CHEBI:49883"/>
    </ligand>
</feature>
<evidence type="ECO:0000259" key="13">
    <source>
        <dbReference type="PROSITE" id="PS51674"/>
    </source>
</evidence>
<dbReference type="GO" id="GO:0005737">
    <property type="term" value="C:cytoplasm"/>
    <property type="evidence" value="ECO:0007669"/>
    <property type="project" value="UniProtKB-SubCell"/>
</dbReference>
<comment type="subcellular location">
    <subcellularLocation>
        <location evidence="1 11">Cytoplasm</location>
    </subcellularLocation>
</comment>
<dbReference type="PROSITE" id="PS51674">
    <property type="entry name" value="4FE4S_WBL"/>
    <property type="match status" value="1"/>
</dbReference>
<evidence type="ECO:0000256" key="5">
    <source>
        <dbReference type="ARBA" id="ARBA00023004"/>
    </source>
</evidence>
<dbReference type="STRING" id="81858.BST23_22495"/>
<evidence type="ECO:0000256" key="4">
    <source>
        <dbReference type="ARBA" id="ARBA00022723"/>
    </source>
</evidence>
<evidence type="ECO:0000256" key="10">
    <source>
        <dbReference type="ARBA" id="ARBA00023163"/>
    </source>
</evidence>
<evidence type="ECO:0000256" key="3">
    <source>
        <dbReference type="ARBA" id="ARBA00022485"/>
    </source>
</evidence>
<feature type="binding site" evidence="11">
    <location>
        <position position="51"/>
    </location>
    <ligand>
        <name>[4Fe-4S] cluster</name>
        <dbReference type="ChEBI" id="CHEBI:49883"/>
    </ligand>
</feature>
<keyword evidence="11" id="KW-0963">Cytoplasm</keyword>
<evidence type="ECO:0000256" key="8">
    <source>
        <dbReference type="ARBA" id="ARBA00023125"/>
    </source>
</evidence>
<evidence type="ECO:0000256" key="1">
    <source>
        <dbReference type="ARBA" id="ARBA00004496"/>
    </source>
</evidence>
<dbReference type="AlphaFoldDB" id="A0A1X0CKV5"/>
<name>A0A1X0CKV5_9MYCO</name>
<evidence type="ECO:0000313" key="15">
    <source>
        <dbReference type="Proteomes" id="UP000192772"/>
    </source>
</evidence>
<dbReference type="InterPro" id="IPR034768">
    <property type="entry name" value="4FE4S_WBL"/>
</dbReference>
<dbReference type="Proteomes" id="UP000192772">
    <property type="component" value="Unassembled WGS sequence"/>
</dbReference>
<evidence type="ECO:0000256" key="9">
    <source>
        <dbReference type="ARBA" id="ARBA00023157"/>
    </source>
</evidence>
<feature type="compositionally biased region" description="Basic and acidic residues" evidence="12">
    <location>
        <begin position="80"/>
        <end position="95"/>
    </location>
</feature>
<dbReference type="EMBL" id="MVHP01000035">
    <property type="protein sequence ID" value="ORA60754.1"/>
    <property type="molecule type" value="Genomic_DNA"/>
</dbReference>
<proteinExistence type="inferred from homology"/>
<keyword evidence="8 11" id="KW-0238">DNA-binding</keyword>
<comment type="similarity">
    <text evidence="2 11">Belongs to the WhiB family.</text>
</comment>
<dbReference type="PANTHER" id="PTHR38839">
    <property type="entry name" value="TRANSCRIPTIONAL REGULATOR WHID-RELATED"/>
    <property type="match status" value="1"/>
</dbReference>
<keyword evidence="5 11" id="KW-0408">Iron</keyword>
<reference evidence="14 15" key="1">
    <citation type="submission" date="2017-02" db="EMBL/GenBank/DDBJ databases">
        <title>The new phylogeny of genus Mycobacterium.</title>
        <authorList>
            <person name="Tortoli E."/>
            <person name="Trovato A."/>
            <person name="Cirillo D.M."/>
        </authorList>
    </citation>
    <scope>NUCLEOTIDE SEQUENCE [LARGE SCALE GENOMIC DNA]</scope>
    <source>
        <strain evidence="14 15">FI-09383</strain>
    </source>
</reference>
<dbReference type="GO" id="GO:0046872">
    <property type="term" value="F:metal ion binding"/>
    <property type="evidence" value="ECO:0007669"/>
    <property type="project" value="UniProtKB-KW"/>
</dbReference>
<comment type="PTM">
    <text evidence="11">The Fe-S cluster can be nitrosylated by nitric oxide (NO).</text>
</comment>
<sequence>MAARSHVCTAQDLRWQLHARCRGMPTEIFFVADGERGKRKIAREEVAKRICRSCLVRQECLRYAVVAEEPHGVWGATTPPERDRLTRTAEARHPL</sequence>